<dbReference type="Gene3D" id="1.10.150.170">
    <property type="entry name" value="Putative methyltransferase TM0872, insert domain"/>
    <property type="match status" value="1"/>
</dbReference>
<dbReference type="PANTHER" id="PTHR11265">
    <property type="entry name" value="S-ADENOSYL-METHYLTRANSFERASE MRAW"/>
    <property type="match status" value="1"/>
</dbReference>
<dbReference type="GO" id="GO:0071424">
    <property type="term" value="F:rRNA (cytosine-N4-)-methyltransferase activity"/>
    <property type="evidence" value="ECO:0007669"/>
    <property type="project" value="TreeGrafter"/>
</dbReference>
<keyword evidence="6" id="KW-1185">Reference proteome</keyword>
<dbReference type="GO" id="GO:0070475">
    <property type="term" value="P:rRNA base methylation"/>
    <property type="evidence" value="ECO:0007669"/>
    <property type="project" value="TreeGrafter"/>
</dbReference>
<evidence type="ECO:0000256" key="2">
    <source>
        <dbReference type="ARBA" id="ARBA00022603"/>
    </source>
</evidence>
<dbReference type="OrthoDB" id="16290at2759"/>
<organism evidence="5 6">
    <name type="scientific">Ramazzottius varieornatus</name>
    <name type="common">Water bear</name>
    <name type="synonym">Tardigrade</name>
    <dbReference type="NCBI Taxonomy" id="947166"/>
    <lineage>
        <taxon>Eukaryota</taxon>
        <taxon>Metazoa</taxon>
        <taxon>Ecdysozoa</taxon>
        <taxon>Tardigrada</taxon>
        <taxon>Eutardigrada</taxon>
        <taxon>Parachela</taxon>
        <taxon>Hypsibioidea</taxon>
        <taxon>Ramazzottiidae</taxon>
        <taxon>Ramazzottius</taxon>
    </lineage>
</organism>
<sequence>MIARGLRIAGARWQPMRFCWRCGASESMTSGRSMRTSSYPSVTSQPLSLSGTRLYSSASLDSRHILHTEEEEDPLGSFDVEKHWGDPNARAHGSFDGESDDVPNEEADSRLIPNRTMHDKRPHIPVLCKEVLDCFCRLDNLADNGPFFLDMTFGAGGHTAALLDTFPECRVVALDRDPSVLEYAMQLQEKYPERLLPIIGKFSEIPELFKQHMVNKPFDGILLDAGCSSMQMDQSSRGFAFSHPESPLDMRMEGQTSSSSITAADIVNRMNEENLLSLFKKYGEEKQAAKIARAIVESRFMMKRIETTGDLADVVYDVVGGGRTDRIGRVQHPATKIFQALRIFINDELNELDYAMAIAHKLLRPRGIFVGITFHSMECKIVKENLHSADWRNRLLHDRNNPVGARVYQNQAKWLPKEDVLDAMQFRWTAINKHVITPTDEEIDYNPRSRSAKLRAAMKNSV</sequence>
<evidence type="ECO:0000313" key="6">
    <source>
        <dbReference type="Proteomes" id="UP000186922"/>
    </source>
</evidence>
<reference evidence="5 6" key="1">
    <citation type="journal article" date="2016" name="Nat. Commun.">
        <title>Extremotolerant tardigrade genome and improved radiotolerance of human cultured cells by tardigrade-unique protein.</title>
        <authorList>
            <person name="Hashimoto T."/>
            <person name="Horikawa D.D."/>
            <person name="Saito Y."/>
            <person name="Kuwahara H."/>
            <person name="Kozuka-Hata H."/>
            <person name="Shin-I T."/>
            <person name="Minakuchi Y."/>
            <person name="Ohishi K."/>
            <person name="Motoyama A."/>
            <person name="Aizu T."/>
            <person name="Enomoto A."/>
            <person name="Kondo K."/>
            <person name="Tanaka S."/>
            <person name="Hara Y."/>
            <person name="Koshikawa S."/>
            <person name="Sagara H."/>
            <person name="Miura T."/>
            <person name="Yokobori S."/>
            <person name="Miyagawa K."/>
            <person name="Suzuki Y."/>
            <person name="Kubo T."/>
            <person name="Oyama M."/>
            <person name="Kohara Y."/>
            <person name="Fujiyama A."/>
            <person name="Arakawa K."/>
            <person name="Katayama T."/>
            <person name="Toyoda A."/>
            <person name="Kunieda T."/>
        </authorList>
    </citation>
    <scope>NUCLEOTIDE SEQUENCE [LARGE SCALE GENOMIC DNA]</scope>
    <source>
        <strain evidence="5 6">YOKOZUNA-1</strain>
    </source>
</reference>
<dbReference type="STRING" id="947166.A0A1D1VMJ7"/>
<evidence type="ECO:0000313" key="5">
    <source>
        <dbReference type="EMBL" id="GAV02151.1"/>
    </source>
</evidence>
<comment type="caution">
    <text evidence="5">The sequence shown here is derived from an EMBL/GenBank/DDBJ whole genome shotgun (WGS) entry which is preliminary data.</text>
</comment>
<comment type="similarity">
    <text evidence="1">Belongs to the methyltransferase superfamily. RsmH family.</text>
</comment>
<protein>
    <recommendedName>
        <fullName evidence="7">Methyltransferase-like protein 15</fullName>
    </recommendedName>
</protein>
<dbReference type="AlphaFoldDB" id="A0A1D1VMJ7"/>
<dbReference type="InterPro" id="IPR029063">
    <property type="entry name" value="SAM-dependent_MTases_sf"/>
</dbReference>
<dbReference type="PANTHER" id="PTHR11265:SF0">
    <property type="entry name" value="12S RRNA N4-METHYLCYTIDINE METHYLTRANSFERASE"/>
    <property type="match status" value="1"/>
</dbReference>
<dbReference type="SUPFAM" id="SSF81799">
    <property type="entry name" value="Putative methyltransferase TM0872, insert domain"/>
    <property type="match status" value="1"/>
</dbReference>
<keyword evidence="2" id="KW-0489">Methyltransferase</keyword>
<evidence type="ECO:0008006" key="7">
    <source>
        <dbReference type="Google" id="ProtNLM"/>
    </source>
</evidence>
<dbReference type="EMBL" id="BDGG01000008">
    <property type="protein sequence ID" value="GAV02151.1"/>
    <property type="molecule type" value="Genomic_DNA"/>
</dbReference>
<dbReference type="InterPro" id="IPR002903">
    <property type="entry name" value="RsmH"/>
</dbReference>
<dbReference type="Gene3D" id="3.40.50.150">
    <property type="entry name" value="Vaccinia Virus protein VP39"/>
    <property type="match status" value="1"/>
</dbReference>
<proteinExistence type="inferred from homology"/>
<dbReference type="Proteomes" id="UP000186922">
    <property type="component" value="Unassembled WGS sequence"/>
</dbReference>
<accession>A0A1D1VMJ7</accession>
<evidence type="ECO:0000256" key="1">
    <source>
        <dbReference type="ARBA" id="ARBA00010396"/>
    </source>
</evidence>
<name>A0A1D1VMJ7_RAMVA</name>
<evidence type="ECO:0000256" key="4">
    <source>
        <dbReference type="ARBA" id="ARBA00022691"/>
    </source>
</evidence>
<dbReference type="HAMAP" id="MF_01007">
    <property type="entry name" value="16SrRNA_methyltr_H"/>
    <property type="match status" value="1"/>
</dbReference>
<keyword evidence="4" id="KW-0949">S-adenosyl-L-methionine</keyword>
<gene>
    <name evidence="5" type="primary">RvY_12751</name>
    <name evidence="5" type="synonym">RvY_12751.1</name>
    <name evidence="5" type="ORF">RvY_12751-1</name>
</gene>
<dbReference type="InterPro" id="IPR023397">
    <property type="entry name" value="SAM-dep_MeTrfase_MraW_recog"/>
</dbReference>
<dbReference type="Pfam" id="PF01795">
    <property type="entry name" value="Methyltransf_5"/>
    <property type="match status" value="1"/>
</dbReference>
<dbReference type="SUPFAM" id="SSF53335">
    <property type="entry name" value="S-adenosyl-L-methionine-dependent methyltransferases"/>
    <property type="match status" value="1"/>
</dbReference>
<dbReference type="NCBIfam" id="TIGR00006">
    <property type="entry name" value="16S rRNA (cytosine(1402)-N(4))-methyltransferase RsmH"/>
    <property type="match status" value="1"/>
</dbReference>
<keyword evidence="3" id="KW-0808">Transferase</keyword>
<evidence type="ECO:0000256" key="3">
    <source>
        <dbReference type="ARBA" id="ARBA00022679"/>
    </source>
</evidence>
<dbReference type="CDD" id="cd02440">
    <property type="entry name" value="AdoMet_MTases"/>
    <property type="match status" value="1"/>
</dbReference>